<proteinExistence type="predicted"/>
<evidence type="ECO:0000313" key="2">
    <source>
        <dbReference type="EMBL" id="EJD34291.1"/>
    </source>
</evidence>
<dbReference type="InParanoid" id="J0LCP4"/>
<gene>
    <name evidence="2" type="ORF">AURDEDRAFT_131246</name>
</gene>
<dbReference type="KEGG" id="adl:AURDEDRAFT_131246"/>
<dbReference type="EMBL" id="JH687967">
    <property type="protein sequence ID" value="EJD34291.1"/>
    <property type="molecule type" value="Genomic_DNA"/>
</dbReference>
<evidence type="ECO:0000313" key="3">
    <source>
        <dbReference type="Proteomes" id="UP000006514"/>
    </source>
</evidence>
<keyword evidence="3" id="KW-1185">Reference proteome</keyword>
<dbReference type="Proteomes" id="UP000006514">
    <property type="component" value="Unassembled WGS sequence"/>
</dbReference>
<sequence length="268" mass="29745">MADVLRDAEAWQQARAGVAGVANTVASPAPQPTAPSRKRVRRGGKSTKPRKTWTPAQREAEKASAAYGARTALVRECRRLQRIEERSEAAPAHAAKFIREAENYSSSFKLSGLISTGSPFVSSRRAPVGRGGHTSQVRLAAVRDDRKLILLSFSQVFTDQDGVVYAVKPAQPSGDAWPQLMDYLFNLLRTLHSELKLSKPENINHARGIFERISWGTSHGGGRKRPTTITPDFERNKHLLIEFFKDPIVQRICRHVQSTFPPSANTPR</sequence>
<reference evidence="3" key="1">
    <citation type="journal article" date="2012" name="Science">
        <title>The Paleozoic origin of enzymatic lignin decomposition reconstructed from 31 fungal genomes.</title>
        <authorList>
            <person name="Floudas D."/>
            <person name="Binder M."/>
            <person name="Riley R."/>
            <person name="Barry K."/>
            <person name="Blanchette R.A."/>
            <person name="Henrissat B."/>
            <person name="Martinez A.T."/>
            <person name="Otillar R."/>
            <person name="Spatafora J.W."/>
            <person name="Yadav J.S."/>
            <person name="Aerts A."/>
            <person name="Benoit I."/>
            <person name="Boyd A."/>
            <person name="Carlson A."/>
            <person name="Copeland A."/>
            <person name="Coutinho P.M."/>
            <person name="de Vries R.P."/>
            <person name="Ferreira P."/>
            <person name="Findley K."/>
            <person name="Foster B."/>
            <person name="Gaskell J."/>
            <person name="Glotzer D."/>
            <person name="Gorecki P."/>
            <person name="Heitman J."/>
            <person name="Hesse C."/>
            <person name="Hori C."/>
            <person name="Igarashi K."/>
            <person name="Jurgens J.A."/>
            <person name="Kallen N."/>
            <person name="Kersten P."/>
            <person name="Kohler A."/>
            <person name="Kuees U."/>
            <person name="Kumar T.K.A."/>
            <person name="Kuo A."/>
            <person name="LaButti K."/>
            <person name="Larrondo L.F."/>
            <person name="Lindquist E."/>
            <person name="Ling A."/>
            <person name="Lombard V."/>
            <person name="Lucas S."/>
            <person name="Lundell T."/>
            <person name="Martin R."/>
            <person name="McLaughlin D.J."/>
            <person name="Morgenstern I."/>
            <person name="Morin E."/>
            <person name="Murat C."/>
            <person name="Nagy L.G."/>
            <person name="Nolan M."/>
            <person name="Ohm R.A."/>
            <person name="Patyshakuliyeva A."/>
            <person name="Rokas A."/>
            <person name="Ruiz-Duenas F.J."/>
            <person name="Sabat G."/>
            <person name="Salamov A."/>
            <person name="Samejima M."/>
            <person name="Schmutz J."/>
            <person name="Slot J.C."/>
            <person name="St John F."/>
            <person name="Stenlid J."/>
            <person name="Sun H."/>
            <person name="Sun S."/>
            <person name="Syed K."/>
            <person name="Tsang A."/>
            <person name="Wiebenga A."/>
            <person name="Young D."/>
            <person name="Pisabarro A."/>
            <person name="Eastwood D.C."/>
            <person name="Martin F."/>
            <person name="Cullen D."/>
            <person name="Grigoriev I.V."/>
            <person name="Hibbett D.S."/>
        </authorList>
    </citation>
    <scope>NUCLEOTIDE SEQUENCE [LARGE SCALE GENOMIC DNA]</scope>
    <source>
        <strain evidence="3">TFB10046</strain>
    </source>
</reference>
<evidence type="ECO:0000256" key="1">
    <source>
        <dbReference type="SAM" id="MobiDB-lite"/>
    </source>
</evidence>
<protein>
    <submittedName>
        <fullName evidence="2">Uncharacterized protein</fullName>
    </submittedName>
</protein>
<feature type="region of interest" description="Disordered" evidence="1">
    <location>
        <begin position="24"/>
        <end position="62"/>
    </location>
</feature>
<name>J0LCP4_AURST</name>
<dbReference type="AlphaFoldDB" id="J0LCP4"/>
<accession>J0LCP4</accession>
<organism evidence="2 3">
    <name type="scientific">Auricularia subglabra (strain TFB-10046 / SS5)</name>
    <name type="common">White-rot fungus</name>
    <name type="synonym">Auricularia delicata (strain TFB10046)</name>
    <dbReference type="NCBI Taxonomy" id="717982"/>
    <lineage>
        <taxon>Eukaryota</taxon>
        <taxon>Fungi</taxon>
        <taxon>Dikarya</taxon>
        <taxon>Basidiomycota</taxon>
        <taxon>Agaricomycotina</taxon>
        <taxon>Agaricomycetes</taxon>
        <taxon>Auriculariales</taxon>
        <taxon>Auriculariaceae</taxon>
        <taxon>Auricularia</taxon>
    </lineage>
</organism>
<feature type="compositionally biased region" description="Basic residues" evidence="1">
    <location>
        <begin position="36"/>
        <end position="51"/>
    </location>
</feature>